<feature type="transmembrane region" description="Helical" evidence="5">
    <location>
        <begin position="158"/>
        <end position="176"/>
    </location>
</feature>
<dbReference type="RefSeq" id="XP_018325470.1">
    <property type="nucleotide sequence ID" value="XM_018469968.2"/>
</dbReference>
<dbReference type="InterPro" id="IPR005828">
    <property type="entry name" value="MFS_sugar_transport-like"/>
</dbReference>
<dbReference type="GO" id="GO:0016020">
    <property type="term" value="C:membrane"/>
    <property type="evidence" value="ECO:0007669"/>
    <property type="project" value="UniProtKB-SubCell"/>
</dbReference>
<dbReference type="Pfam" id="PF00083">
    <property type="entry name" value="Sugar_tr"/>
    <property type="match status" value="1"/>
</dbReference>
<protein>
    <submittedName>
        <fullName evidence="7 8">Sugar transporter ERD6-like 7</fullName>
    </submittedName>
</protein>
<evidence type="ECO:0000313" key="10">
    <source>
        <dbReference type="RefSeq" id="XP_018325473.1"/>
    </source>
</evidence>
<keyword evidence="3 5" id="KW-1133">Transmembrane helix</keyword>
<dbReference type="PANTHER" id="PTHR48021">
    <property type="match status" value="1"/>
</dbReference>
<accession>A0A1W4WY80</accession>
<dbReference type="STRING" id="224129.A0A1W4WY80"/>
<feature type="transmembrane region" description="Helical" evidence="5">
    <location>
        <begin position="101"/>
        <end position="119"/>
    </location>
</feature>
<dbReference type="KEGG" id="apln:108737238"/>
<feature type="transmembrane region" description="Helical" evidence="5">
    <location>
        <begin position="182"/>
        <end position="203"/>
    </location>
</feature>
<feature type="transmembrane region" description="Helical" evidence="5">
    <location>
        <begin position="392"/>
        <end position="415"/>
    </location>
</feature>
<evidence type="ECO:0000256" key="2">
    <source>
        <dbReference type="ARBA" id="ARBA00022692"/>
    </source>
</evidence>
<dbReference type="SUPFAM" id="SSF103473">
    <property type="entry name" value="MFS general substrate transporter"/>
    <property type="match status" value="1"/>
</dbReference>
<feature type="transmembrane region" description="Helical" evidence="5">
    <location>
        <begin position="71"/>
        <end position="89"/>
    </location>
</feature>
<feature type="transmembrane region" description="Helical" evidence="5">
    <location>
        <begin position="350"/>
        <end position="372"/>
    </location>
</feature>
<evidence type="ECO:0000256" key="1">
    <source>
        <dbReference type="ARBA" id="ARBA00004370"/>
    </source>
</evidence>
<reference evidence="7 8" key="1">
    <citation type="submission" date="2025-04" db="UniProtKB">
        <authorList>
            <consortium name="RefSeq"/>
        </authorList>
    </citation>
    <scope>IDENTIFICATION</scope>
    <source>
        <tissue evidence="7 8">Entire body</tissue>
    </source>
</reference>
<evidence type="ECO:0000313" key="9">
    <source>
        <dbReference type="RefSeq" id="XP_018325472.1"/>
    </source>
</evidence>
<evidence type="ECO:0000313" key="8">
    <source>
        <dbReference type="RefSeq" id="XP_018325471.1"/>
    </source>
</evidence>
<feature type="transmembrane region" description="Helical" evidence="5">
    <location>
        <begin position="295"/>
        <end position="313"/>
    </location>
</feature>
<dbReference type="InterPro" id="IPR036259">
    <property type="entry name" value="MFS_trans_sf"/>
</dbReference>
<keyword evidence="4 5" id="KW-0472">Membrane</keyword>
<dbReference type="Proteomes" id="UP000192223">
    <property type="component" value="Unplaced"/>
</dbReference>
<comment type="subcellular location">
    <subcellularLocation>
        <location evidence="1">Membrane</location>
    </subcellularLocation>
</comment>
<feature type="transmembrane region" description="Helical" evidence="5">
    <location>
        <begin position="260"/>
        <end position="283"/>
    </location>
</feature>
<proteinExistence type="predicted"/>
<keyword evidence="6" id="KW-1185">Reference proteome</keyword>
<feature type="transmembrane region" description="Helical" evidence="5">
    <location>
        <begin position="421"/>
        <end position="439"/>
    </location>
</feature>
<evidence type="ECO:0000313" key="6">
    <source>
        <dbReference type="Proteomes" id="UP000192223"/>
    </source>
</evidence>
<dbReference type="GO" id="GO:0022857">
    <property type="term" value="F:transmembrane transporter activity"/>
    <property type="evidence" value="ECO:0007669"/>
    <property type="project" value="InterPro"/>
</dbReference>
<evidence type="ECO:0000256" key="3">
    <source>
        <dbReference type="ARBA" id="ARBA00022989"/>
    </source>
</evidence>
<feature type="transmembrane region" description="Helical" evidence="5">
    <location>
        <begin position="125"/>
        <end position="146"/>
    </location>
</feature>
<evidence type="ECO:0000256" key="5">
    <source>
        <dbReference type="SAM" id="Phobius"/>
    </source>
</evidence>
<name>A0A1W4WY80_AGRPL</name>
<feature type="transmembrane region" description="Helical" evidence="5">
    <location>
        <begin position="27"/>
        <end position="51"/>
    </location>
</feature>
<feature type="transmembrane region" description="Helical" evidence="5">
    <location>
        <begin position="322"/>
        <end position="344"/>
    </location>
</feature>
<gene>
    <name evidence="7 8 9 10" type="primary">LOC108737238</name>
</gene>
<dbReference type="AlphaFoldDB" id="A0A1W4WY80"/>
<evidence type="ECO:0000313" key="7">
    <source>
        <dbReference type="RefSeq" id="XP_018325470.1"/>
    </source>
</evidence>
<dbReference type="GeneID" id="108737238"/>
<organism evidence="6 9">
    <name type="scientific">Agrilus planipennis</name>
    <name type="common">Emerald ash borer</name>
    <name type="synonym">Agrilus marcopoli</name>
    <dbReference type="NCBI Taxonomy" id="224129"/>
    <lineage>
        <taxon>Eukaryota</taxon>
        <taxon>Metazoa</taxon>
        <taxon>Ecdysozoa</taxon>
        <taxon>Arthropoda</taxon>
        <taxon>Hexapoda</taxon>
        <taxon>Insecta</taxon>
        <taxon>Pterygota</taxon>
        <taxon>Neoptera</taxon>
        <taxon>Endopterygota</taxon>
        <taxon>Coleoptera</taxon>
        <taxon>Polyphaga</taxon>
        <taxon>Elateriformia</taxon>
        <taxon>Buprestoidea</taxon>
        <taxon>Buprestidae</taxon>
        <taxon>Agrilinae</taxon>
        <taxon>Agrilus</taxon>
    </lineage>
</organism>
<dbReference type="OrthoDB" id="6339427at2759"/>
<dbReference type="RefSeq" id="XP_018325473.1">
    <property type="nucleotide sequence ID" value="XM_018469971.2"/>
</dbReference>
<dbReference type="PANTHER" id="PTHR48021:SF1">
    <property type="entry name" value="GH07001P-RELATED"/>
    <property type="match status" value="1"/>
</dbReference>
<dbReference type="RefSeq" id="XP_018325471.1">
    <property type="nucleotide sequence ID" value="XM_018469969.2"/>
</dbReference>
<dbReference type="Gene3D" id="1.20.1250.20">
    <property type="entry name" value="MFS general substrate transporter like domains"/>
    <property type="match status" value="1"/>
</dbReference>
<evidence type="ECO:0000256" key="4">
    <source>
        <dbReference type="ARBA" id="ARBA00023136"/>
    </source>
</evidence>
<dbReference type="InterPro" id="IPR050549">
    <property type="entry name" value="MFS_Trehalose_Transporter"/>
</dbReference>
<keyword evidence="2 5" id="KW-0812">Transmembrane</keyword>
<dbReference type="RefSeq" id="XP_018325472.1">
    <property type="nucleotide sequence ID" value="XM_018469970.2"/>
</dbReference>
<sequence length="444" mass="50586">MKMNHCQKFNDLENGQQTQIKKPISTILWDCLPISVASLEAYCFGLMLGWPSPMYQKLLIKNTSVSITFEQTAPLAGFLMFGVIFATPLSKWSPAGNKYGLIFGVLLILIGWVVMFLARTNLWLFASRLVVGLGHGYGLGQLKLYVVAMSEGEMVKTFTKLISLYVFLGTITAFIVGPFVTFWTYSLVSICLTASVLILLFLLPKKPLKLRRFLRNDKYLKPQNDSLLDSTKNFECNTPAPVQMSLFEICRNWQLVKKTFLFFLLTFFQQYTSIPPLTVYTQIVFETLGYPSPHILAALFIVFLSTITLFFYFKMTEMNSKILLTYSSILLSCSLWFLVFTLHNNLETKFPFICLFILLFIVYCHAFGLGTVPFKIVGTFFPAEVRSIEEMIFIMCYSFFALSSTKIFQVLLSLFGLKYCFIFNAVIATISIAFTVLVLPDELD</sequence>